<protein>
    <recommendedName>
        <fullName evidence="2">Ig-like domain-containing protein</fullName>
    </recommendedName>
</protein>
<reference evidence="1" key="1">
    <citation type="journal article" date="2014" name="Front. Microbiol.">
        <title>High frequency of phylogenetically diverse reductive dehalogenase-homologous genes in deep subseafloor sedimentary metagenomes.</title>
        <authorList>
            <person name="Kawai M."/>
            <person name="Futagami T."/>
            <person name="Toyoda A."/>
            <person name="Takaki Y."/>
            <person name="Nishi S."/>
            <person name="Hori S."/>
            <person name="Arai W."/>
            <person name="Tsubouchi T."/>
            <person name="Morono Y."/>
            <person name="Uchiyama I."/>
            <person name="Ito T."/>
            <person name="Fujiyama A."/>
            <person name="Inagaki F."/>
            <person name="Takami H."/>
        </authorList>
    </citation>
    <scope>NUCLEOTIDE SEQUENCE</scope>
    <source>
        <strain evidence="1">Expedition CK06-06</strain>
    </source>
</reference>
<organism evidence="1">
    <name type="scientific">marine sediment metagenome</name>
    <dbReference type="NCBI Taxonomy" id="412755"/>
    <lineage>
        <taxon>unclassified sequences</taxon>
        <taxon>metagenomes</taxon>
        <taxon>ecological metagenomes</taxon>
    </lineage>
</organism>
<feature type="non-terminal residue" evidence="1">
    <location>
        <position position="1"/>
    </location>
</feature>
<comment type="caution">
    <text evidence="1">The sequence shown here is derived from an EMBL/GenBank/DDBJ whole genome shotgun (WGS) entry which is preliminary data.</text>
</comment>
<sequence>ANISKGTSEVATYIDNVRNDKSVLLNSEKWLNATLITPSSGDIELWYNDTKIDQGTSPLFNLTNFTSNGVFNVSGIYAGNQNYTSDAETWLVTVSTDSPPTVNIIYPENISYNADVTNLNYTVEDDISLDKCWYSTNGGETNTTITCGDNVTGRTAHEGSNNWTVYANDSIGQESSDIVFFTKDTIYPTFSNYLRNPDPPNEDEDIQVNVTVTETNNDVVLLEWNGTVNYTVTTSNGDKYYFTIAQGNYTAHDSITYYWYANDTAGNLNKSTQQSSTVA</sequence>
<evidence type="ECO:0000313" key="1">
    <source>
        <dbReference type="EMBL" id="GAI91536.1"/>
    </source>
</evidence>
<gene>
    <name evidence="1" type="ORF">S12H4_30649</name>
</gene>
<feature type="non-terminal residue" evidence="1">
    <location>
        <position position="279"/>
    </location>
</feature>
<dbReference type="EMBL" id="BARW01017800">
    <property type="protein sequence ID" value="GAI91536.1"/>
    <property type="molecule type" value="Genomic_DNA"/>
</dbReference>
<accession>X1TJK7</accession>
<dbReference type="AlphaFoldDB" id="X1TJK7"/>
<evidence type="ECO:0008006" key="2">
    <source>
        <dbReference type="Google" id="ProtNLM"/>
    </source>
</evidence>
<name>X1TJK7_9ZZZZ</name>
<proteinExistence type="predicted"/>